<reference evidence="2 3" key="1">
    <citation type="submission" date="2017-06" db="EMBL/GenBank/DDBJ databases">
        <authorList>
            <person name="Kim H.J."/>
            <person name="Triplett B.A."/>
        </authorList>
    </citation>
    <scope>NUCLEOTIDE SEQUENCE [LARGE SCALE GENOMIC DNA]</scope>
    <source>
        <strain evidence="2 3">DSM 19307</strain>
    </source>
</reference>
<evidence type="ECO:0000313" key="3">
    <source>
        <dbReference type="Proteomes" id="UP000198393"/>
    </source>
</evidence>
<dbReference type="EMBL" id="FZPD01000001">
    <property type="protein sequence ID" value="SNS58840.1"/>
    <property type="molecule type" value="Genomic_DNA"/>
</dbReference>
<dbReference type="Pfam" id="PF00535">
    <property type="entry name" value="Glycos_transf_2"/>
    <property type="match status" value="1"/>
</dbReference>
<dbReference type="InterPro" id="IPR001173">
    <property type="entry name" value="Glyco_trans_2-like"/>
</dbReference>
<dbReference type="SUPFAM" id="SSF53448">
    <property type="entry name" value="Nucleotide-diphospho-sugar transferases"/>
    <property type="match status" value="1"/>
</dbReference>
<evidence type="ECO:0000313" key="2">
    <source>
        <dbReference type="EMBL" id="SNS58840.1"/>
    </source>
</evidence>
<dbReference type="GO" id="GO:0016758">
    <property type="term" value="F:hexosyltransferase activity"/>
    <property type="evidence" value="ECO:0007669"/>
    <property type="project" value="UniProtKB-ARBA"/>
</dbReference>
<dbReference type="Gene3D" id="3.90.550.10">
    <property type="entry name" value="Spore Coat Polysaccharide Biosynthesis Protein SpsA, Chain A"/>
    <property type="match status" value="1"/>
</dbReference>
<organism evidence="2 3">
    <name type="scientific">Ekhidna lutea</name>
    <dbReference type="NCBI Taxonomy" id="447679"/>
    <lineage>
        <taxon>Bacteria</taxon>
        <taxon>Pseudomonadati</taxon>
        <taxon>Bacteroidota</taxon>
        <taxon>Cytophagia</taxon>
        <taxon>Cytophagales</taxon>
        <taxon>Reichenbachiellaceae</taxon>
        <taxon>Ekhidna</taxon>
    </lineage>
</organism>
<dbReference type="InterPro" id="IPR029044">
    <property type="entry name" value="Nucleotide-diphossugar_trans"/>
</dbReference>
<dbReference type="AlphaFoldDB" id="A0A239FPU9"/>
<feature type="domain" description="Glycosyltransferase 2-like" evidence="1">
    <location>
        <begin position="5"/>
        <end position="134"/>
    </location>
</feature>
<keyword evidence="3" id="KW-1185">Reference proteome</keyword>
<proteinExistence type="predicted"/>
<name>A0A239FPU9_EKHLU</name>
<dbReference type="RefSeq" id="WP_089355522.1">
    <property type="nucleotide sequence ID" value="NZ_FZPD01000001.1"/>
</dbReference>
<dbReference type="OrthoDB" id="9815829at2"/>
<dbReference type="PANTHER" id="PTHR22916">
    <property type="entry name" value="GLYCOSYLTRANSFERASE"/>
    <property type="match status" value="1"/>
</dbReference>
<keyword evidence="2" id="KW-0808">Transferase</keyword>
<accession>A0A239FPU9</accession>
<dbReference type="Proteomes" id="UP000198393">
    <property type="component" value="Unassembled WGS sequence"/>
</dbReference>
<evidence type="ECO:0000259" key="1">
    <source>
        <dbReference type="Pfam" id="PF00535"/>
    </source>
</evidence>
<dbReference type="PANTHER" id="PTHR22916:SF3">
    <property type="entry name" value="UDP-GLCNAC:BETAGAL BETA-1,3-N-ACETYLGLUCOSAMINYLTRANSFERASE-LIKE PROTEIN 1"/>
    <property type="match status" value="1"/>
</dbReference>
<protein>
    <submittedName>
        <fullName evidence="2">Glycosyltransferase involved in cell wall bisynthesis</fullName>
    </submittedName>
</protein>
<gene>
    <name evidence="2" type="ORF">SAMN05421640_0778</name>
</gene>
<sequence length="312" mass="36916">MSLVSVCVPLYNGEKYLRESLDCIVNQTYKDLEILIVDDCSLDDSMAIAQEYQLKDGRIRIVHNQQNLGLVGNWNRCIKEAKGEYVKFHFQDDLMMNDTIEKMVLMAKNSNLHVVITDREYIFEDGINNTFFDRLPRLSDYFRDNAIIKPTFISNILKDLGIEMNFMGEPILGLVREEVFSDYGKYDESLRQIVDFEFWIRLALNIQIGFIPERLHTFRVHGHSEGARNRVVQEMNPSHLDRIHFASKLNSDKHYEKFRKIVGKNFTETLLSNFIKTYTTSYGRKVLAKYINEDYFQYLDSIPWWKRLFREK</sequence>